<dbReference type="GO" id="GO:0016987">
    <property type="term" value="F:sigma factor activity"/>
    <property type="evidence" value="ECO:0007669"/>
    <property type="project" value="UniProtKB-KW"/>
</dbReference>
<dbReference type="CDD" id="cd06171">
    <property type="entry name" value="Sigma70_r4"/>
    <property type="match status" value="1"/>
</dbReference>
<evidence type="ECO:0000256" key="1">
    <source>
        <dbReference type="ARBA" id="ARBA00010641"/>
    </source>
</evidence>
<dbReference type="NCBIfam" id="TIGR02937">
    <property type="entry name" value="sigma70-ECF"/>
    <property type="match status" value="1"/>
</dbReference>
<dbReference type="SUPFAM" id="SSF88659">
    <property type="entry name" value="Sigma3 and sigma4 domains of RNA polymerase sigma factors"/>
    <property type="match status" value="1"/>
</dbReference>
<dbReference type="Proteomes" id="UP000230251">
    <property type="component" value="Unassembled WGS sequence"/>
</dbReference>
<keyword evidence="2" id="KW-0805">Transcription regulation</keyword>
<evidence type="ECO:0000259" key="7">
    <source>
        <dbReference type="Pfam" id="PF08281"/>
    </source>
</evidence>
<comment type="caution">
    <text evidence="8">The sequence shown here is derived from an EMBL/GenBank/DDBJ whole genome shotgun (WGS) entry which is preliminary data.</text>
</comment>
<dbReference type="GO" id="GO:0006352">
    <property type="term" value="P:DNA-templated transcription initiation"/>
    <property type="evidence" value="ECO:0007669"/>
    <property type="project" value="InterPro"/>
</dbReference>
<organism evidence="8 9">
    <name type="scientific">Candidatus Uhrbacteria bacterium CG_4_9_14_0_2_um_filter_41_50</name>
    <dbReference type="NCBI Taxonomy" id="1975031"/>
    <lineage>
        <taxon>Bacteria</taxon>
        <taxon>Candidatus Uhriibacteriota</taxon>
    </lineage>
</organism>
<evidence type="ECO:0000256" key="2">
    <source>
        <dbReference type="ARBA" id="ARBA00023015"/>
    </source>
</evidence>
<evidence type="ECO:0000256" key="3">
    <source>
        <dbReference type="ARBA" id="ARBA00023082"/>
    </source>
</evidence>
<dbReference type="EMBL" id="PFSI01000022">
    <property type="protein sequence ID" value="PJC24711.1"/>
    <property type="molecule type" value="Genomic_DNA"/>
</dbReference>
<dbReference type="Gene3D" id="1.10.1740.10">
    <property type="match status" value="1"/>
</dbReference>
<evidence type="ECO:0000256" key="4">
    <source>
        <dbReference type="ARBA" id="ARBA00023125"/>
    </source>
</evidence>
<feature type="domain" description="RNA polymerase sigma-70 region 2" evidence="6">
    <location>
        <begin position="26"/>
        <end position="91"/>
    </location>
</feature>
<dbReference type="InterPro" id="IPR013324">
    <property type="entry name" value="RNA_pol_sigma_r3/r4-like"/>
</dbReference>
<comment type="similarity">
    <text evidence="1">Belongs to the sigma-70 factor family. ECF subfamily.</text>
</comment>
<dbReference type="Pfam" id="PF08281">
    <property type="entry name" value="Sigma70_r4_2"/>
    <property type="match status" value="1"/>
</dbReference>
<keyword evidence="3" id="KW-0731">Sigma factor</keyword>
<dbReference type="Gene3D" id="1.10.10.10">
    <property type="entry name" value="Winged helix-like DNA-binding domain superfamily/Winged helix DNA-binding domain"/>
    <property type="match status" value="1"/>
</dbReference>
<protein>
    <recommendedName>
        <fullName evidence="10">RNA polymerase subunit sigma-24</fullName>
    </recommendedName>
</protein>
<feature type="domain" description="RNA polymerase sigma factor 70 region 4 type 2" evidence="7">
    <location>
        <begin position="127"/>
        <end position="178"/>
    </location>
</feature>
<sequence length="187" mass="21625">MRMHENATDEEIALSARKYRQDFAILVERYQDKLLRYIRRIGAGEEAEDLLQEIFINAFRYLNGFDPSLSFSSWIYRIAHNTTISAYRKKKIRPHGNLIEDGDEFLANIGTDEDIATELETKCSVEEINNALLSIKQKYRDVVVLRYVEELEYKEISDVLKIPMGSVASLLSRAKKNLKDEISGKSK</sequence>
<reference evidence="9" key="1">
    <citation type="submission" date="2017-09" db="EMBL/GenBank/DDBJ databases">
        <title>Depth-based differentiation of microbial function through sediment-hosted aquifers and enrichment of novel symbionts in the deep terrestrial subsurface.</title>
        <authorList>
            <person name="Probst A.J."/>
            <person name="Ladd B."/>
            <person name="Jarett J.K."/>
            <person name="Geller-Mcgrath D.E."/>
            <person name="Sieber C.M.K."/>
            <person name="Emerson J.B."/>
            <person name="Anantharaman K."/>
            <person name="Thomas B.C."/>
            <person name="Malmstrom R."/>
            <person name="Stieglmeier M."/>
            <person name="Klingl A."/>
            <person name="Woyke T."/>
            <person name="Ryan C.M."/>
            <person name="Banfield J.F."/>
        </authorList>
    </citation>
    <scope>NUCLEOTIDE SEQUENCE [LARGE SCALE GENOMIC DNA]</scope>
</reference>
<evidence type="ECO:0000313" key="8">
    <source>
        <dbReference type="EMBL" id="PJC24711.1"/>
    </source>
</evidence>
<gene>
    <name evidence="8" type="ORF">CO057_01455</name>
</gene>
<dbReference type="PANTHER" id="PTHR43133">
    <property type="entry name" value="RNA POLYMERASE ECF-TYPE SIGMA FACTO"/>
    <property type="match status" value="1"/>
</dbReference>
<dbReference type="InterPro" id="IPR007627">
    <property type="entry name" value="RNA_pol_sigma70_r2"/>
</dbReference>
<dbReference type="InterPro" id="IPR036388">
    <property type="entry name" value="WH-like_DNA-bd_sf"/>
</dbReference>
<dbReference type="InterPro" id="IPR014284">
    <property type="entry name" value="RNA_pol_sigma-70_dom"/>
</dbReference>
<evidence type="ECO:0008006" key="10">
    <source>
        <dbReference type="Google" id="ProtNLM"/>
    </source>
</evidence>
<evidence type="ECO:0000256" key="5">
    <source>
        <dbReference type="ARBA" id="ARBA00023163"/>
    </source>
</evidence>
<dbReference type="InterPro" id="IPR013325">
    <property type="entry name" value="RNA_pol_sigma_r2"/>
</dbReference>
<proteinExistence type="inferred from homology"/>
<name>A0A2M8EPU0_9BACT</name>
<accession>A0A2M8EPU0</accession>
<dbReference type="PANTHER" id="PTHR43133:SF8">
    <property type="entry name" value="RNA POLYMERASE SIGMA FACTOR HI_1459-RELATED"/>
    <property type="match status" value="1"/>
</dbReference>
<evidence type="ECO:0000259" key="6">
    <source>
        <dbReference type="Pfam" id="PF04542"/>
    </source>
</evidence>
<dbReference type="GO" id="GO:0003677">
    <property type="term" value="F:DNA binding"/>
    <property type="evidence" value="ECO:0007669"/>
    <property type="project" value="UniProtKB-KW"/>
</dbReference>
<evidence type="ECO:0000313" key="9">
    <source>
        <dbReference type="Proteomes" id="UP000230251"/>
    </source>
</evidence>
<keyword evidence="4" id="KW-0238">DNA-binding</keyword>
<keyword evidence="5" id="KW-0804">Transcription</keyword>
<dbReference type="InterPro" id="IPR013249">
    <property type="entry name" value="RNA_pol_sigma70_r4_t2"/>
</dbReference>
<dbReference type="InterPro" id="IPR039425">
    <property type="entry name" value="RNA_pol_sigma-70-like"/>
</dbReference>
<dbReference type="AlphaFoldDB" id="A0A2M8EPU0"/>
<dbReference type="Pfam" id="PF04542">
    <property type="entry name" value="Sigma70_r2"/>
    <property type="match status" value="1"/>
</dbReference>
<dbReference type="SUPFAM" id="SSF88946">
    <property type="entry name" value="Sigma2 domain of RNA polymerase sigma factors"/>
    <property type="match status" value="1"/>
</dbReference>